<evidence type="ECO:0008006" key="4">
    <source>
        <dbReference type="Google" id="ProtNLM"/>
    </source>
</evidence>
<reference evidence="3" key="1">
    <citation type="journal article" date="2019" name="Int. J. Syst. Evol. Microbiol.">
        <title>The Global Catalogue of Microorganisms (GCM) 10K type strain sequencing project: providing services to taxonomists for standard genome sequencing and annotation.</title>
        <authorList>
            <consortium name="The Broad Institute Genomics Platform"/>
            <consortium name="The Broad Institute Genome Sequencing Center for Infectious Disease"/>
            <person name="Wu L."/>
            <person name="Ma J."/>
        </authorList>
    </citation>
    <scope>NUCLEOTIDE SEQUENCE [LARGE SCALE GENOMIC DNA]</scope>
    <source>
        <strain evidence="3">JCM 16923</strain>
    </source>
</reference>
<dbReference type="Proteomes" id="UP001418444">
    <property type="component" value="Unassembled WGS sequence"/>
</dbReference>
<evidence type="ECO:0000256" key="1">
    <source>
        <dbReference type="SAM" id="Phobius"/>
    </source>
</evidence>
<accession>A0ABP7NWA3</accession>
<feature type="transmembrane region" description="Helical" evidence="1">
    <location>
        <begin position="12"/>
        <end position="31"/>
    </location>
</feature>
<sequence>MWGALGDTFAVAMALALSPIALTTALVLLLGERGRRRALLFAGGWYLCVFVVTAVAMWVTDTADEEDPAATADGIDILHLVFAVVFFVLALVTWIKRPSARASAKGADGLPPGTQLLETEVLGEDEPGKPGLFERVDHLGSAACFALGFAQGILIIKNIPLAISAGMRFGAAELPQAEALVLVAIFAGLASLGTLIPLVAYVVGGERVDHSLRDARRWIEAHMTAITLVILVVVGGVFLGEGLGLAD</sequence>
<protein>
    <recommendedName>
        <fullName evidence="4">GAP family protein</fullName>
    </recommendedName>
</protein>
<name>A0ABP7NWA3_9ACTN</name>
<proteinExistence type="predicted"/>
<feature type="transmembrane region" description="Helical" evidence="1">
    <location>
        <begin position="77"/>
        <end position="95"/>
    </location>
</feature>
<gene>
    <name evidence="2" type="ORF">GCM10022231_12130</name>
</gene>
<feature type="transmembrane region" description="Helical" evidence="1">
    <location>
        <begin position="179"/>
        <end position="204"/>
    </location>
</feature>
<dbReference type="Pfam" id="PF11139">
    <property type="entry name" value="SfLAP"/>
    <property type="match status" value="1"/>
</dbReference>
<keyword evidence="1" id="KW-1133">Transmembrane helix</keyword>
<evidence type="ECO:0000313" key="3">
    <source>
        <dbReference type="Proteomes" id="UP001418444"/>
    </source>
</evidence>
<keyword evidence="1" id="KW-0472">Membrane</keyword>
<organism evidence="2 3">
    <name type="scientific">Gordonia caeni</name>
    <dbReference type="NCBI Taxonomy" id="1007097"/>
    <lineage>
        <taxon>Bacteria</taxon>
        <taxon>Bacillati</taxon>
        <taxon>Actinomycetota</taxon>
        <taxon>Actinomycetes</taxon>
        <taxon>Mycobacteriales</taxon>
        <taxon>Gordoniaceae</taxon>
        <taxon>Gordonia</taxon>
    </lineage>
</organism>
<dbReference type="EMBL" id="BAAAZW010000003">
    <property type="protein sequence ID" value="GAA3955148.1"/>
    <property type="molecule type" value="Genomic_DNA"/>
</dbReference>
<dbReference type="InterPro" id="IPR021315">
    <property type="entry name" value="Gap/Sap"/>
</dbReference>
<evidence type="ECO:0000313" key="2">
    <source>
        <dbReference type="EMBL" id="GAA3955148.1"/>
    </source>
</evidence>
<comment type="caution">
    <text evidence="2">The sequence shown here is derived from an EMBL/GenBank/DDBJ whole genome shotgun (WGS) entry which is preliminary data.</text>
</comment>
<feature type="transmembrane region" description="Helical" evidence="1">
    <location>
        <begin position="139"/>
        <end position="159"/>
    </location>
</feature>
<feature type="transmembrane region" description="Helical" evidence="1">
    <location>
        <begin position="38"/>
        <end position="57"/>
    </location>
</feature>
<keyword evidence="1" id="KW-0812">Transmembrane</keyword>
<keyword evidence="3" id="KW-1185">Reference proteome</keyword>
<feature type="transmembrane region" description="Helical" evidence="1">
    <location>
        <begin position="225"/>
        <end position="246"/>
    </location>
</feature>